<name>A0A383AE26_9ZZZZ</name>
<dbReference type="EMBL" id="UINC01191282">
    <property type="protein sequence ID" value="SVE05843.1"/>
    <property type="molecule type" value="Genomic_DNA"/>
</dbReference>
<dbReference type="AlphaFoldDB" id="A0A383AE26"/>
<reference evidence="1" key="1">
    <citation type="submission" date="2018-05" db="EMBL/GenBank/DDBJ databases">
        <authorList>
            <person name="Lanie J.A."/>
            <person name="Ng W.-L."/>
            <person name="Kazmierczak K.M."/>
            <person name="Andrzejewski T.M."/>
            <person name="Davidsen T.M."/>
            <person name="Wayne K.J."/>
            <person name="Tettelin H."/>
            <person name="Glass J.I."/>
            <person name="Rusch D."/>
            <person name="Podicherti R."/>
            <person name="Tsui H.-C.T."/>
            <person name="Winkler M.E."/>
        </authorList>
    </citation>
    <scope>NUCLEOTIDE SEQUENCE</scope>
</reference>
<sequence>MLLKEQVYLGKIFSLLISTLLIVSCDSDNGKSYTTTETI</sequence>
<accession>A0A383AE26</accession>
<protein>
    <submittedName>
        <fullName evidence="1">Uncharacterized protein</fullName>
    </submittedName>
</protein>
<feature type="non-terminal residue" evidence="1">
    <location>
        <position position="39"/>
    </location>
</feature>
<gene>
    <name evidence="1" type="ORF">METZ01_LOCUS458697</name>
</gene>
<organism evidence="1">
    <name type="scientific">marine metagenome</name>
    <dbReference type="NCBI Taxonomy" id="408172"/>
    <lineage>
        <taxon>unclassified sequences</taxon>
        <taxon>metagenomes</taxon>
        <taxon>ecological metagenomes</taxon>
    </lineage>
</organism>
<feature type="non-terminal residue" evidence="1">
    <location>
        <position position="1"/>
    </location>
</feature>
<proteinExistence type="predicted"/>
<dbReference type="PROSITE" id="PS51257">
    <property type="entry name" value="PROKAR_LIPOPROTEIN"/>
    <property type="match status" value="1"/>
</dbReference>
<evidence type="ECO:0000313" key="1">
    <source>
        <dbReference type="EMBL" id="SVE05843.1"/>
    </source>
</evidence>